<comment type="caution">
    <text evidence="2">The sequence shown here is derived from an EMBL/GenBank/DDBJ whole genome shotgun (WGS) entry which is preliminary data.</text>
</comment>
<proteinExistence type="predicted"/>
<evidence type="ECO:0000313" key="3">
    <source>
        <dbReference type="Proteomes" id="UP000623467"/>
    </source>
</evidence>
<dbReference type="AlphaFoldDB" id="A0A8H7D4G9"/>
<feature type="chain" id="PRO_5034485719" evidence="1">
    <location>
        <begin position="35"/>
        <end position="287"/>
    </location>
</feature>
<protein>
    <submittedName>
        <fullName evidence="2">Uncharacterized protein</fullName>
    </submittedName>
</protein>
<evidence type="ECO:0000256" key="1">
    <source>
        <dbReference type="SAM" id="SignalP"/>
    </source>
</evidence>
<dbReference type="EMBL" id="JACAZH010000009">
    <property type="protein sequence ID" value="KAF7358631.1"/>
    <property type="molecule type" value="Genomic_DNA"/>
</dbReference>
<sequence>MLSRFHRSNWPPYSHHFWTSFCSLLALPSMRCLGMTSCRRVPTSFIRHALSSYEQVALCDIQLDSRHVDCAFPSQRKAQSTTSLHRLVFEYMAGREDEMLRDVLLSPDFDLRRIRSLGFAVHARGSLVGFCQIALRCNSIVHLELEFVNRIEREEPIELPHLLGLRFLTLRQSIKALRLRRDMISVLETVHERTPNLEVVNVVIHAREPWGPSSYPQTHRVDSALRNLPRLRRIHFRIYPSSEVMAVSRDMRQKLPGANAASLLVFTSPAWRNERRMEPFSNHLDLV</sequence>
<keyword evidence="3" id="KW-1185">Reference proteome</keyword>
<dbReference type="OrthoDB" id="2745898at2759"/>
<accession>A0A8H7D4G9</accession>
<feature type="signal peptide" evidence="1">
    <location>
        <begin position="1"/>
        <end position="34"/>
    </location>
</feature>
<organism evidence="2 3">
    <name type="scientific">Mycena sanguinolenta</name>
    <dbReference type="NCBI Taxonomy" id="230812"/>
    <lineage>
        <taxon>Eukaryota</taxon>
        <taxon>Fungi</taxon>
        <taxon>Dikarya</taxon>
        <taxon>Basidiomycota</taxon>
        <taxon>Agaricomycotina</taxon>
        <taxon>Agaricomycetes</taxon>
        <taxon>Agaricomycetidae</taxon>
        <taxon>Agaricales</taxon>
        <taxon>Marasmiineae</taxon>
        <taxon>Mycenaceae</taxon>
        <taxon>Mycena</taxon>
    </lineage>
</organism>
<reference evidence="2" key="1">
    <citation type="submission" date="2020-05" db="EMBL/GenBank/DDBJ databases">
        <title>Mycena genomes resolve the evolution of fungal bioluminescence.</title>
        <authorList>
            <person name="Tsai I.J."/>
        </authorList>
    </citation>
    <scope>NUCLEOTIDE SEQUENCE</scope>
    <source>
        <strain evidence="2">160909Yilan</strain>
    </source>
</reference>
<dbReference type="Proteomes" id="UP000623467">
    <property type="component" value="Unassembled WGS sequence"/>
</dbReference>
<keyword evidence="1" id="KW-0732">Signal</keyword>
<evidence type="ECO:0000313" key="2">
    <source>
        <dbReference type="EMBL" id="KAF7358631.1"/>
    </source>
</evidence>
<gene>
    <name evidence="2" type="ORF">MSAN_01201800</name>
</gene>
<name>A0A8H7D4G9_9AGAR</name>